<evidence type="ECO:0000256" key="4">
    <source>
        <dbReference type="ARBA" id="ARBA00022475"/>
    </source>
</evidence>
<feature type="transmembrane region" description="Helical" evidence="11">
    <location>
        <begin position="36"/>
        <end position="55"/>
    </location>
</feature>
<evidence type="ECO:0000313" key="13">
    <source>
        <dbReference type="EMBL" id="RKR85237.1"/>
    </source>
</evidence>
<sequence length="741" mass="82310">MNLIHYLLEANLYLAAFFMLYVLFLRSETLYQLNRAYLLITSLIAFVIPLLQLGILKPVGNALADTGTISIDDGLTNVTVLPAVTQANTQLQTAKWTLADYELAIYVTVTLALFAYLVFKIVKLIALSKKGTATRKDNFTVIEIPGQNVAFSFFGYLFVNTELLSSQTILHHEEVHIRQRHSWDVIYFELIKIINWFNPVVYLMQRSLKEVHEFIADQQVANNETGAADYADFLISNVYGLTPNQITNSFFNKNLLKRRIIMLYQKKSGRAARLKYLLTLPLLAGLLCLSTMAFTNKNYGWLDLAPKTPFSNLQKSKTAVTDTTDEYTKGWNDAARDYKNGKALNEPQTNVSDTTPHSKTAGKALADTTKSNLIFNAVEHQPQFPGGEEGFKNFLIANIRYPKAAKDAKVSGRVFVQFIIEKDGSLSGLKVLRDPGMGLGDEAVRVLQLSPKWAPGVQSGKTVRVQYTVPVNFALDDDKPIVVKESNPPVPQLANIQPNDGGPPVYNSVEILPLFPGGLRAFQNFLTTNIRYPAAAKVTGVQGRVFVQFIVEKDGSLSNMKVLRDPGSGLGDEAVRVLSLSPKWVAGTNKGQTVRTAYTVPVNFALTDNNAPKDINALYKYVQTHVRYPAQAKENNIQGRVFAAFTVDADKKIQNVLILRAPDKSIADEVTRVITNCGVLSDGKLNTTYTIPVNFSINYDNYKTDAPKPVNAQPVTNKYEPNNNEKVTLNEVVVTTYPTVK</sequence>
<protein>
    <submittedName>
        <fullName evidence="13">Outer membrane transport energization protein TonB</fullName>
    </submittedName>
</protein>
<dbReference type="PRINTS" id="PR01374">
    <property type="entry name" value="TONBPROTEIN"/>
</dbReference>
<dbReference type="GO" id="GO:0015891">
    <property type="term" value="P:siderophore transport"/>
    <property type="evidence" value="ECO:0007669"/>
    <property type="project" value="InterPro"/>
</dbReference>
<dbReference type="Proteomes" id="UP000268007">
    <property type="component" value="Unassembled WGS sequence"/>
</dbReference>
<feature type="transmembrane region" description="Helical" evidence="11">
    <location>
        <begin position="103"/>
        <end position="126"/>
    </location>
</feature>
<dbReference type="Gene3D" id="3.30.1150.10">
    <property type="match status" value="3"/>
</dbReference>
<keyword evidence="14" id="KW-1185">Reference proteome</keyword>
<evidence type="ECO:0000256" key="2">
    <source>
        <dbReference type="ARBA" id="ARBA00006555"/>
    </source>
</evidence>
<organism evidence="13 14">
    <name type="scientific">Mucilaginibacter gracilis</name>
    <dbReference type="NCBI Taxonomy" id="423350"/>
    <lineage>
        <taxon>Bacteria</taxon>
        <taxon>Pseudomonadati</taxon>
        <taxon>Bacteroidota</taxon>
        <taxon>Sphingobacteriia</taxon>
        <taxon>Sphingobacteriales</taxon>
        <taxon>Sphingobacteriaceae</taxon>
        <taxon>Mucilaginibacter</taxon>
    </lineage>
</organism>
<dbReference type="OrthoDB" id="649093at2"/>
<feature type="domain" description="TonB C-terminal" evidence="12">
    <location>
        <begin position="517"/>
        <end position="613"/>
    </location>
</feature>
<evidence type="ECO:0000256" key="7">
    <source>
        <dbReference type="ARBA" id="ARBA00022927"/>
    </source>
</evidence>
<dbReference type="PROSITE" id="PS52015">
    <property type="entry name" value="TONB_CTD"/>
    <property type="match status" value="3"/>
</dbReference>
<evidence type="ECO:0000256" key="11">
    <source>
        <dbReference type="SAM" id="Phobius"/>
    </source>
</evidence>
<feature type="compositionally biased region" description="Polar residues" evidence="10">
    <location>
        <begin position="346"/>
        <end position="358"/>
    </location>
</feature>
<keyword evidence="3" id="KW-0813">Transport</keyword>
<feature type="transmembrane region" description="Helical" evidence="11">
    <location>
        <begin position="6"/>
        <end position="24"/>
    </location>
</feature>
<name>A0A495J8L3_9SPHI</name>
<proteinExistence type="inferred from homology"/>
<dbReference type="GO" id="GO:0015031">
    <property type="term" value="P:protein transport"/>
    <property type="evidence" value="ECO:0007669"/>
    <property type="project" value="UniProtKB-KW"/>
</dbReference>
<reference evidence="13 14" key="1">
    <citation type="submission" date="2018-10" db="EMBL/GenBank/DDBJ databases">
        <title>Genomic Encyclopedia of Archaeal and Bacterial Type Strains, Phase II (KMG-II): from individual species to whole genera.</title>
        <authorList>
            <person name="Goeker M."/>
        </authorList>
    </citation>
    <scope>NUCLEOTIDE SEQUENCE [LARGE SCALE GENOMIC DNA]</scope>
    <source>
        <strain evidence="13 14">DSM 18602</strain>
    </source>
</reference>
<comment type="similarity">
    <text evidence="2">Belongs to the TonB family.</text>
</comment>
<dbReference type="RefSeq" id="WP_121201302.1">
    <property type="nucleotide sequence ID" value="NZ_RBKU01000001.1"/>
</dbReference>
<evidence type="ECO:0000256" key="3">
    <source>
        <dbReference type="ARBA" id="ARBA00022448"/>
    </source>
</evidence>
<evidence type="ECO:0000256" key="9">
    <source>
        <dbReference type="ARBA" id="ARBA00023136"/>
    </source>
</evidence>
<keyword evidence="7" id="KW-0653">Protein transport</keyword>
<dbReference type="NCBIfam" id="TIGR01352">
    <property type="entry name" value="tonB_Cterm"/>
    <property type="match status" value="3"/>
</dbReference>
<dbReference type="CDD" id="cd07341">
    <property type="entry name" value="M56_BlaR1_MecR1_like"/>
    <property type="match status" value="1"/>
</dbReference>
<keyword evidence="6 11" id="KW-0812">Transmembrane</keyword>
<dbReference type="GO" id="GO:0031992">
    <property type="term" value="F:energy transducer activity"/>
    <property type="evidence" value="ECO:0007669"/>
    <property type="project" value="InterPro"/>
</dbReference>
<dbReference type="SUPFAM" id="SSF74653">
    <property type="entry name" value="TolA/TonB C-terminal domain"/>
    <property type="match status" value="3"/>
</dbReference>
<evidence type="ECO:0000313" key="14">
    <source>
        <dbReference type="Proteomes" id="UP000268007"/>
    </source>
</evidence>
<dbReference type="InterPro" id="IPR051045">
    <property type="entry name" value="TonB-dependent_transducer"/>
</dbReference>
<comment type="caution">
    <text evidence="13">The sequence shown here is derived from an EMBL/GenBank/DDBJ whole genome shotgun (WGS) entry which is preliminary data.</text>
</comment>
<dbReference type="GO" id="GO:0098797">
    <property type="term" value="C:plasma membrane protein complex"/>
    <property type="evidence" value="ECO:0007669"/>
    <property type="project" value="TreeGrafter"/>
</dbReference>
<dbReference type="PANTHER" id="PTHR33446">
    <property type="entry name" value="PROTEIN TONB-RELATED"/>
    <property type="match status" value="1"/>
</dbReference>
<feature type="transmembrane region" description="Helical" evidence="11">
    <location>
        <begin position="276"/>
        <end position="294"/>
    </location>
</feature>
<evidence type="ECO:0000256" key="1">
    <source>
        <dbReference type="ARBA" id="ARBA00004383"/>
    </source>
</evidence>
<dbReference type="InterPro" id="IPR003538">
    <property type="entry name" value="TonB"/>
</dbReference>
<feature type="domain" description="TonB C-terminal" evidence="12">
    <location>
        <begin position="386"/>
        <end position="482"/>
    </location>
</feature>
<dbReference type="InterPro" id="IPR037682">
    <property type="entry name" value="TonB_C"/>
</dbReference>
<keyword evidence="4" id="KW-1003">Cell membrane</keyword>
<accession>A0A495J8L3</accession>
<keyword evidence="8 11" id="KW-1133">Transmembrane helix</keyword>
<dbReference type="GO" id="GO:0055085">
    <property type="term" value="P:transmembrane transport"/>
    <property type="evidence" value="ECO:0007669"/>
    <property type="project" value="InterPro"/>
</dbReference>
<dbReference type="Pfam" id="PF05569">
    <property type="entry name" value="Peptidase_M56"/>
    <property type="match status" value="1"/>
</dbReference>
<keyword evidence="9 11" id="KW-0472">Membrane</keyword>
<evidence type="ECO:0000259" key="12">
    <source>
        <dbReference type="PROSITE" id="PS52015"/>
    </source>
</evidence>
<dbReference type="InterPro" id="IPR006260">
    <property type="entry name" value="TonB/TolA_C"/>
</dbReference>
<dbReference type="GO" id="GO:0030288">
    <property type="term" value="C:outer membrane-bounded periplasmic space"/>
    <property type="evidence" value="ECO:0007669"/>
    <property type="project" value="InterPro"/>
</dbReference>
<evidence type="ECO:0000256" key="8">
    <source>
        <dbReference type="ARBA" id="ARBA00022989"/>
    </source>
</evidence>
<dbReference type="EMBL" id="RBKU01000001">
    <property type="protein sequence ID" value="RKR85237.1"/>
    <property type="molecule type" value="Genomic_DNA"/>
</dbReference>
<dbReference type="Pfam" id="PF03544">
    <property type="entry name" value="TonB_C"/>
    <property type="match status" value="3"/>
</dbReference>
<dbReference type="PANTHER" id="PTHR33446:SF2">
    <property type="entry name" value="PROTEIN TONB"/>
    <property type="match status" value="1"/>
</dbReference>
<gene>
    <name evidence="13" type="ORF">BDD43_5501</name>
</gene>
<keyword evidence="5" id="KW-0997">Cell inner membrane</keyword>
<dbReference type="AlphaFoldDB" id="A0A495J8L3"/>
<dbReference type="InterPro" id="IPR008756">
    <property type="entry name" value="Peptidase_M56"/>
</dbReference>
<evidence type="ECO:0000256" key="10">
    <source>
        <dbReference type="SAM" id="MobiDB-lite"/>
    </source>
</evidence>
<feature type="region of interest" description="Disordered" evidence="10">
    <location>
        <begin position="342"/>
        <end position="361"/>
    </location>
</feature>
<evidence type="ECO:0000256" key="5">
    <source>
        <dbReference type="ARBA" id="ARBA00022519"/>
    </source>
</evidence>
<feature type="domain" description="TonB C-terminal" evidence="12">
    <location>
        <begin position="613"/>
        <end position="704"/>
    </location>
</feature>
<evidence type="ECO:0000256" key="6">
    <source>
        <dbReference type="ARBA" id="ARBA00022692"/>
    </source>
</evidence>
<comment type="subcellular location">
    <subcellularLocation>
        <location evidence="1">Cell inner membrane</location>
        <topology evidence="1">Single-pass membrane protein</topology>
        <orientation evidence="1">Periplasmic side</orientation>
    </subcellularLocation>
</comment>